<evidence type="ECO:0000256" key="9">
    <source>
        <dbReference type="PIRSR" id="PIRSR601805-1"/>
    </source>
</evidence>
<dbReference type="CDD" id="cd01168">
    <property type="entry name" value="adenosine_kinase"/>
    <property type="match status" value="1"/>
</dbReference>
<dbReference type="AlphaFoldDB" id="A0AB39ZPG2"/>
<comment type="cofactor">
    <cofactor evidence="10">
        <name>Mg(2+)</name>
        <dbReference type="ChEBI" id="CHEBI:18420"/>
    </cofactor>
    <text evidence="10">Binds 3 Mg(2+) ions per subunit.</text>
</comment>
<keyword evidence="10" id="KW-0539">Nucleus</keyword>
<dbReference type="InterPro" id="IPR002173">
    <property type="entry name" value="Carboh/pur_kinase_PfkB_CS"/>
</dbReference>
<name>A0AB39ZPG2_DROSZ</name>
<feature type="domain" description="Carbohydrate kinase PfkB" evidence="11">
    <location>
        <begin position="74"/>
        <end position="366"/>
    </location>
</feature>
<dbReference type="GO" id="GO:0005524">
    <property type="term" value="F:ATP binding"/>
    <property type="evidence" value="ECO:0007669"/>
    <property type="project" value="UniProtKB-UniRule"/>
</dbReference>
<dbReference type="SUPFAM" id="SSF53613">
    <property type="entry name" value="Ribokinase-like"/>
    <property type="match status" value="1"/>
</dbReference>
<evidence type="ECO:0000256" key="4">
    <source>
        <dbReference type="ARBA" id="ARBA00022679"/>
    </source>
</evidence>
<evidence type="ECO:0000256" key="5">
    <source>
        <dbReference type="ARBA" id="ARBA00022726"/>
    </source>
</evidence>
<dbReference type="Pfam" id="PF00294">
    <property type="entry name" value="PfkB"/>
    <property type="match status" value="1"/>
</dbReference>
<comment type="function">
    <text evidence="10">ATP dependent phosphorylation of adenosine and other related nucleoside analogs to monophosphate derivatives.</text>
</comment>
<dbReference type="GO" id="GO:0044209">
    <property type="term" value="P:AMP salvage"/>
    <property type="evidence" value="ECO:0007669"/>
    <property type="project" value="UniProtKB-UniRule"/>
</dbReference>
<evidence type="ECO:0000256" key="8">
    <source>
        <dbReference type="ARBA" id="ARBA00022840"/>
    </source>
</evidence>
<keyword evidence="6 10" id="KW-0547">Nucleotide-binding</keyword>
<dbReference type="Gene3D" id="3.30.1110.10">
    <property type="match status" value="1"/>
</dbReference>
<comment type="subunit">
    <text evidence="10">Monomer.</text>
</comment>
<keyword evidence="7 10" id="KW-0418">Kinase</keyword>
<dbReference type="Proteomes" id="UP001652628">
    <property type="component" value="Chromosome 2R"/>
</dbReference>
<dbReference type="PROSITE" id="PS00583">
    <property type="entry name" value="PFKB_KINASES_1"/>
    <property type="match status" value="1"/>
</dbReference>
<evidence type="ECO:0000259" key="11">
    <source>
        <dbReference type="Pfam" id="PF00294"/>
    </source>
</evidence>
<proteinExistence type="inferred from homology"/>
<keyword evidence="4 10" id="KW-0808">Transferase</keyword>
<dbReference type="InterPro" id="IPR001805">
    <property type="entry name" value="Adenokinase"/>
</dbReference>
<sequence length="367" mass="40519">MEYLSYVYEKIFGGNPPTDDDTQGAFHTPRKVICFGNVLLDRLVKLEDPQLLERFGLELGSKGELDMEKLNQLAAEASESSQCLTNPGGSALNTARILKQLGTDALFFGAVGADKHAEELRTIFRERGIEARLQTVEEAHTGQCLCLVYQDNPTLYANIGASAQFEVQTLSHAVSHEGQSFLRPVERKQILYVEGFFVPQRCDVCDYIVQHLVRERRRLALNLSAPYIVRKNPQAMLKLARVAFFLFGNRQEFEALAEAAGGYRNIDELARDLLKSGGTKVIFVTNGSAGVQVITNYVEELAPPGPVSFEDYRAQRVEQCVDATGAGDAFVAGFLHAWLEKRSLGECIRLASNVAAKVVTQVGCNLP</sequence>
<dbReference type="GO" id="GO:0005829">
    <property type="term" value="C:cytosol"/>
    <property type="evidence" value="ECO:0007669"/>
    <property type="project" value="TreeGrafter"/>
</dbReference>
<comment type="pathway">
    <text evidence="1 10">Purine metabolism; AMP biosynthesis via salvage pathway; AMP from adenosine: step 1/1.</text>
</comment>
<dbReference type="PANTHER" id="PTHR45769:SF5">
    <property type="entry name" value="ADENOSINE KINASE"/>
    <property type="match status" value="1"/>
</dbReference>
<feature type="active site" description="Proton acceptor" evidence="9">
    <location>
        <position position="328"/>
    </location>
</feature>
<comment type="subcellular location">
    <subcellularLocation>
        <location evidence="10">Nucleus</location>
    </subcellularLocation>
</comment>
<keyword evidence="5 10" id="KW-0660">Purine salvage</keyword>
<dbReference type="GO" id="GO:0006166">
    <property type="term" value="P:purine ribonucleoside salvage"/>
    <property type="evidence" value="ECO:0007669"/>
    <property type="project" value="UniProtKB-KW"/>
</dbReference>
<dbReference type="GeneID" id="108017802"/>
<dbReference type="RefSeq" id="XP_016940437.3">
    <property type="nucleotide sequence ID" value="XM_017084948.4"/>
</dbReference>
<evidence type="ECO:0000256" key="7">
    <source>
        <dbReference type="ARBA" id="ARBA00022777"/>
    </source>
</evidence>
<reference evidence="13" key="1">
    <citation type="submission" date="2025-08" db="UniProtKB">
        <authorList>
            <consortium name="RefSeq"/>
        </authorList>
    </citation>
    <scope>IDENTIFICATION</scope>
</reference>
<evidence type="ECO:0000313" key="12">
    <source>
        <dbReference type="Proteomes" id="UP001652628"/>
    </source>
</evidence>
<dbReference type="GO" id="GO:0006144">
    <property type="term" value="P:purine nucleobase metabolic process"/>
    <property type="evidence" value="ECO:0007669"/>
    <property type="project" value="TreeGrafter"/>
</dbReference>
<evidence type="ECO:0000313" key="13">
    <source>
        <dbReference type="RefSeq" id="XP_016940437.3"/>
    </source>
</evidence>
<dbReference type="InterPro" id="IPR011611">
    <property type="entry name" value="PfkB_dom"/>
</dbReference>
<evidence type="ECO:0000256" key="3">
    <source>
        <dbReference type="ARBA" id="ARBA00012119"/>
    </source>
</evidence>
<organism evidence="12 13">
    <name type="scientific">Drosophila suzukii</name>
    <name type="common">Spotted-wing drosophila fruit fly</name>
    <dbReference type="NCBI Taxonomy" id="28584"/>
    <lineage>
        <taxon>Eukaryota</taxon>
        <taxon>Metazoa</taxon>
        <taxon>Ecdysozoa</taxon>
        <taxon>Arthropoda</taxon>
        <taxon>Hexapoda</taxon>
        <taxon>Insecta</taxon>
        <taxon>Pterygota</taxon>
        <taxon>Neoptera</taxon>
        <taxon>Endopterygota</taxon>
        <taxon>Diptera</taxon>
        <taxon>Brachycera</taxon>
        <taxon>Muscomorpha</taxon>
        <taxon>Ephydroidea</taxon>
        <taxon>Drosophilidae</taxon>
        <taxon>Drosophila</taxon>
        <taxon>Sophophora</taxon>
    </lineage>
</organism>
<dbReference type="GO" id="GO:0005634">
    <property type="term" value="C:nucleus"/>
    <property type="evidence" value="ECO:0007669"/>
    <property type="project" value="UniProtKB-SubCell"/>
</dbReference>
<keyword evidence="12" id="KW-1185">Reference proteome</keyword>
<keyword evidence="10" id="KW-0460">Magnesium</keyword>
<evidence type="ECO:0000256" key="10">
    <source>
        <dbReference type="RuleBase" id="RU368116"/>
    </source>
</evidence>
<protein>
    <recommendedName>
        <fullName evidence="3 10">Adenosine kinase</fullName>
        <shortName evidence="10">AK</shortName>
        <ecNumber evidence="3 10">2.7.1.20</ecNumber>
    </recommendedName>
    <alternativeName>
        <fullName evidence="10">Adenosine 5'-phosphotransferase</fullName>
    </alternativeName>
</protein>
<dbReference type="InterPro" id="IPR029056">
    <property type="entry name" value="Ribokinase-like"/>
</dbReference>
<comment type="catalytic activity">
    <reaction evidence="10">
        <text>adenosine + ATP = AMP + ADP + H(+)</text>
        <dbReference type="Rhea" id="RHEA:20824"/>
        <dbReference type="ChEBI" id="CHEBI:15378"/>
        <dbReference type="ChEBI" id="CHEBI:16335"/>
        <dbReference type="ChEBI" id="CHEBI:30616"/>
        <dbReference type="ChEBI" id="CHEBI:456215"/>
        <dbReference type="ChEBI" id="CHEBI:456216"/>
        <dbReference type="EC" id="2.7.1.20"/>
    </reaction>
</comment>
<gene>
    <name evidence="13" type="primary">Adk3</name>
</gene>
<keyword evidence="8 10" id="KW-0067">ATP-binding</keyword>
<accession>A0AB39ZPG2</accession>
<evidence type="ECO:0000256" key="2">
    <source>
        <dbReference type="ARBA" id="ARBA00010688"/>
    </source>
</evidence>
<dbReference type="GO" id="GO:0004001">
    <property type="term" value="F:adenosine kinase activity"/>
    <property type="evidence" value="ECO:0007669"/>
    <property type="project" value="UniProtKB-UniRule"/>
</dbReference>
<evidence type="ECO:0000256" key="1">
    <source>
        <dbReference type="ARBA" id="ARBA00004801"/>
    </source>
</evidence>
<dbReference type="Gene3D" id="3.40.1190.20">
    <property type="match status" value="1"/>
</dbReference>
<dbReference type="EC" id="2.7.1.20" evidence="3 10"/>
<evidence type="ECO:0000256" key="6">
    <source>
        <dbReference type="ARBA" id="ARBA00022741"/>
    </source>
</evidence>
<dbReference type="PANTHER" id="PTHR45769">
    <property type="entry name" value="ADENOSINE KINASE"/>
    <property type="match status" value="1"/>
</dbReference>
<comment type="similarity">
    <text evidence="2 10">Belongs to the carbohydrate kinase PfkB family.</text>
</comment>